<evidence type="ECO:0000256" key="1">
    <source>
        <dbReference type="SAM" id="MobiDB-lite"/>
    </source>
</evidence>
<sequence>MKLWRQSNVEWLSAAGVPVHYVKAGGSRHRKERSHIGNVSGEDQNGTTAKDGKDEGDAAGSSVLAITVEDCNKEIKVLQTVLEATEDWIETIEGAAAVCMKGKSLSSSLSFRDIFTTTQEGEFIPPPPPAIRGHRAHQAVLASAYGRFLQIIEEDKDEDGYDAGHLQQPGDSCGYEGKHQR</sequence>
<dbReference type="RefSeq" id="XP_019029254.1">
    <property type="nucleotide sequence ID" value="XM_019178771.1"/>
</dbReference>
<accession>A0A1E3IJ19</accession>
<evidence type="ECO:0000313" key="2">
    <source>
        <dbReference type="EMBL" id="ODN88445.1"/>
    </source>
</evidence>
<dbReference type="EMBL" id="AWGH01000025">
    <property type="protein sequence ID" value="ODN88445.1"/>
    <property type="molecule type" value="Genomic_DNA"/>
</dbReference>
<reference evidence="2 3" key="1">
    <citation type="submission" date="2016-06" db="EMBL/GenBank/DDBJ databases">
        <title>Evolution of pathogenesis and genome organization in the Tremellales.</title>
        <authorList>
            <person name="Cuomo C."/>
            <person name="Litvintseva A."/>
            <person name="Heitman J."/>
            <person name="Chen Y."/>
            <person name="Sun S."/>
            <person name="Springer D."/>
            <person name="Dromer F."/>
            <person name="Young S."/>
            <person name="Zeng Q."/>
            <person name="Chapman S."/>
            <person name="Gujja S."/>
            <person name="Saif S."/>
            <person name="Birren B."/>
        </authorList>
    </citation>
    <scope>NUCLEOTIDE SEQUENCE [LARGE SCALE GENOMIC DNA]</scope>
    <source>
        <strain evidence="2 3">CBS 7118</strain>
    </source>
</reference>
<dbReference type="AlphaFoldDB" id="A0A1E3IJ19"/>
<comment type="caution">
    <text evidence="2">The sequence shown here is derived from an EMBL/GenBank/DDBJ whole genome shotgun (WGS) entry which is preliminary data.</text>
</comment>
<organism evidence="2 3">
    <name type="scientific">Cryptococcus wingfieldii CBS 7118</name>
    <dbReference type="NCBI Taxonomy" id="1295528"/>
    <lineage>
        <taxon>Eukaryota</taxon>
        <taxon>Fungi</taxon>
        <taxon>Dikarya</taxon>
        <taxon>Basidiomycota</taxon>
        <taxon>Agaricomycotina</taxon>
        <taxon>Tremellomycetes</taxon>
        <taxon>Tremellales</taxon>
        <taxon>Cryptococcaceae</taxon>
        <taxon>Cryptococcus</taxon>
    </lineage>
</organism>
<gene>
    <name evidence="2" type="ORF">L198_06717</name>
</gene>
<keyword evidence="3" id="KW-1185">Reference proteome</keyword>
<dbReference type="GeneID" id="30195929"/>
<feature type="region of interest" description="Disordered" evidence="1">
    <location>
        <begin position="158"/>
        <end position="181"/>
    </location>
</feature>
<feature type="region of interest" description="Disordered" evidence="1">
    <location>
        <begin position="26"/>
        <end position="58"/>
    </location>
</feature>
<proteinExistence type="predicted"/>
<evidence type="ECO:0000313" key="3">
    <source>
        <dbReference type="Proteomes" id="UP000094819"/>
    </source>
</evidence>
<dbReference type="Proteomes" id="UP000094819">
    <property type="component" value="Unassembled WGS sequence"/>
</dbReference>
<name>A0A1E3IJ19_9TREE</name>
<protein>
    <submittedName>
        <fullName evidence="2">Uncharacterized protein</fullName>
    </submittedName>
</protein>